<name>A0A8S0Q7Z1_OLEEU</name>
<dbReference type="Gramene" id="OE9A082116T3">
    <property type="protein sequence ID" value="OE9A082116C3"/>
    <property type="gene ID" value="OE9A082116"/>
</dbReference>
<feature type="region of interest" description="Disordered" evidence="1">
    <location>
        <begin position="1"/>
        <end position="49"/>
    </location>
</feature>
<proteinExistence type="predicted"/>
<protein>
    <recommendedName>
        <fullName evidence="4">Angiotensin-converting enzyme 2</fullName>
    </recommendedName>
</protein>
<dbReference type="PANTHER" id="PTHR31871:SF9">
    <property type="entry name" value="HELICASE WITH ZINC FINGER PROTEIN"/>
    <property type="match status" value="1"/>
</dbReference>
<dbReference type="InterPro" id="IPR006476">
    <property type="entry name" value="CHP01589_pln"/>
</dbReference>
<evidence type="ECO:0000256" key="1">
    <source>
        <dbReference type="SAM" id="MobiDB-lite"/>
    </source>
</evidence>
<dbReference type="AlphaFoldDB" id="A0A8S0Q7Z1"/>
<dbReference type="PANTHER" id="PTHR31871">
    <property type="entry name" value="OS02G0137100 PROTEIN"/>
    <property type="match status" value="1"/>
</dbReference>
<evidence type="ECO:0000313" key="2">
    <source>
        <dbReference type="EMBL" id="CAA2960868.1"/>
    </source>
</evidence>
<dbReference type="OrthoDB" id="890540at2759"/>
<dbReference type="EMBL" id="CACTIH010000454">
    <property type="protein sequence ID" value="CAA2960868.1"/>
    <property type="molecule type" value="Genomic_DNA"/>
</dbReference>
<evidence type="ECO:0000313" key="3">
    <source>
        <dbReference type="Proteomes" id="UP000594638"/>
    </source>
</evidence>
<dbReference type="Pfam" id="PF09713">
    <property type="entry name" value="A_thal_3526"/>
    <property type="match status" value="1"/>
</dbReference>
<sequence>MKNTQDTQSTLEIKPSTEVSLESQSEQQNNDAKIPLPESGSFSASNDDNRKVSRKDIELVQNLIERCLQLYMNKDEVVKTLLNHARIDPGFTTLVWQKLEEENPEFFRAYYIRLKLKKQIILFNNLLEHQHHLMKYPMPPKVSFAPMHNGIHSMPVNNLPMGYPVIQQPPVPATGQVHIDSMGYSTSGFHVVNGVPAPGNFHLMQMNSGNDMAIDTNAADLSPAMPPNNAMSSMSDMLVSPTSAASSDHFPFSASEVSGLGVDTLGLDTAFTSDMATSVGLQLPPENDDGNSRDSLGSYAQIPWNFSFSDLTADLSNIGDLGALGNYDGSPFLPSDSDILLDSPEPEDIVEDFFVDSVPGPPSLPSDEKS</sequence>
<dbReference type="NCBIfam" id="TIGR01589">
    <property type="entry name" value="A_thal_3526"/>
    <property type="match status" value="1"/>
</dbReference>
<comment type="caution">
    <text evidence="2">The sequence shown here is derived from an EMBL/GenBank/DDBJ whole genome shotgun (WGS) entry which is preliminary data.</text>
</comment>
<dbReference type="Proteomes" id="UP000594638">
    <property type="component" value="Unassembled WGS sequence"/>
</dbReference>
<evidence type="ECO:0008006" key="4">
    <source>
        <dbReference type="Google" id="ProtNLM"/>
    </source>
</evidence>
<feature type="compositionally biased region" description="Polar residues" evidence="1">
    <location>
        <begin position="1"/>
        <end position="31"/>
    </location>
</feature>
<reference evidence="2 3" key="1">
    <citation type="submission" date="2019-12" db="EMBL/GenBank/DDBJ databases">
        <authorList>
            <person name="Alioto T."/>
            <person name="Alioto T."/>
            <person name="Gomez Garrido J."/>
        </authorList>
    </citation>
    <scope>NUCLEOTIDE SEQUENCE [LARGE SCALE GENOMIC DNA]</scope>
</reference>
<keyword evidence="3" id="KW-1185">Reference proteome</keyword>
<dbReference type="Gramene" id="OE9A082116T2">
    <property type="protein sequence ID" value="OE9A082116C2"/>
    <property type="gene ID" value="OE9A082116"/>
</dbReference>
<organism evidence="2 3">
    <name type="scientific">Olea europaea subsp. europaea</name>
    <dbReference type="NCBI Taxonomy" id="158383"/>
    <lineage>
        <taxon>Eukaryota</taxon>
        <taxon>Viridiplantae</taxon>
        <taxon>Streptophyta</taxon>
        <taxon>Embryophyta</taxon>
        <taxon>Tracheophyta</taxon>
        <taxon>Spermatophyta</taxon>
        <taxon>Magnoliopsida</taxon>
        <taxon>eudicotyledons</taxon>
        <taxon>Gunneridae</taxon>
        <taxon>Pentapetalae</taxon>
        <taxon>asterids</taxon>
        <taxon>lamiids</taxon>
        <taxon>Lamiales</taxon>
        <taxon>Oleaceae</taxon>
        <taxon>Oleeae</taxon>
        <taxon>Olea</taxon>
    </lineage>
</organism>
<gene>
    <name evidence="2" type="ORF">OLEA9_A082116</name>
</gene>
<accession>A0A8S0Q7Z1</accession>